<evidence type="ECO:0000313" key="9">
    <source>
        <dbReference type="Proteomes" id="UP000386281"/>
    </source>
</evidence>
<reference evidence="6 10" key="3">
    <citation type="submission" date="2020-12" db="EMBL/GenBank/DDBJ databases">
        <title>FDA dAtabase for Regulatory Grade micrObial Sequences (FDA-ARGOS): Supporting development and validation of Infectious Disease Dx tests.</title>
        <authorList>
            <person name="Sproer C."/>
            <person name="Gronow S."/>
            <person name="Severitt S."/>
            <person name="Schroder I."/>
            <person name="Tallon L."/>
            <person name="Sadzewicz L."/>
            <person name="Zhao X."/>
            <person name="Boylan J."/>
            <person name="Ott S."/>
            <person name="Bowen H."/>
            <person name="Vavikolanu K."/>
            <person name="Mehta A."/>
            <person name="Aluvathingal J."/>
            <person name="Nadendla S."/>
            <person name="Lowell S."/>
            <person name="Myers T."/>
            <person name="Yan Y."/>
            <person name="Sichtig H."/>
        </authorList>
    </citation>
    <scope>NUCLEOTIDE SEQUENCE [LARGE SCALE GENOMIC DNA]</scope>
    <source>
        <strain evidence="6 10">FDAARGOS_902</strain>
    </source>
</reference>
<dbReference type="InterPro" id="IPR044094">
    <property type="entry name" value="AtsA-like_MBL-fold"/>
</dbReference>
<dbReference type="SUPFAM" id="SSF56281">
    <property type="entry name" value="Metallo-hydrolase/oxidoreductase"/>
    <property type="match status" value="1"/>
</dbReference>
<feature type="domain" description="Metallo-beta-lactamase" evidence="4">
    <location>
        <begin position="205"/>
        <end position="310"/>
    </location>
</feature>
<evidence type="ECO:0000256" key="3">
    <source>
        <dbReference type="SAM" id="MobiDB-lite"/>
    </source>
</evidence>
<organism evidence="5 8">
    <name type="scientific">Brevibacterium casei</name>
    <dbReference type="NCBI Taxonomy" id="33889"/>
    <lineage>
        <taxon>Bacteria</taxon>
        <taxon>Bacillati</taxon>
        <taxon>Actinomycetota</taxon>
        <taxon>Actinomycetes</taxon>
        <taxon>Micrococcales</taxon>
        <taxon>Brevibacteriaceae</taxon>
        <taxon>Brevibacterium</taxon>
    </lineage>
</organism>
<keyword evidence="1" id="KW-0540">Nuclease</keyword>
<protein>
    <submittedName>
        <fullName evidence="5">MBL fold metallo-hydrolase</fullName>
    </submittedName>
    <submittedName>
        <fullName evidence="7">Ribonuclease Z</fullName>
    </submittedName>
</protein>
<dbReference type="PANTHER" id="PTHR46018">
    <property type="entry name" value="ZINC PHOSPHODIESTERASE ELAC PROTEIN 1"/>
    <property type="match status" value="1"/>
</dbReference>
<dbReference type="Proteomes" id="UP000386281">
    <property type="component" value="Unassembled WGS sequence"/>
</dbReference>
<evidence type="ECO:0000313" key="10">
    <source>
        <dbReference type="Proteomes" id="UP000594979"/>
    </source>
</evidence>
<feature type="region of interest" description="Disordered" evidence="3">
    <location>
        <begin position="120"/>
        <end position="139"/>
    </location>
</feature>
<gene>
    <name evidence="5" type="ORF">B8X04_16095</name>
    <name evidence="6" type="ORF">I6G59_07750</name>
    <name evidence="7" type="ORF">NCTC12391_03458</name>
</gene>
<dbReference type="GO" id="GO:0042781">
    <property type="term" value="F:3'-tRNA processing endoribonuclease activity"/>
    <property type="evidence" value="ECO:0007669"/>
    <property type="project" value="TreeGrafter"/>
</dbReference>
<evidence type="ECO:0000313" key="8">
    <source>
        <dbReference type="Proteomes" id="UP000216867"/>
    </source>
</evidence>
<dbReference type="Pfam" id="PF23023">
    <property type="entry name" value="Anti-Pycsar_Apyc1"/>
    <property type="match status" value="1"/>
</dbReference>
<sequence length="350" mass="37131">MSPTTASPRVITLGVAGGPRWWPATATEEPSGIATAIVVGDAHYLVDCGAGTGRNLTRVGLAFDDMRAIFLTHLHSDHVADLAGLLLFSSYGTSGTRSTPVQILGPGDRGTAPPLSPFAASADGTASRTPLYPRQPTPGTADMVDLIQRAFATDLNDRYLDGLRLTAKQLFTASDIALPEGLGYHPDDNPTPVMSPFPVYEDDRVRVSATLVAHPPVAPAFGFRFETDEGTIVVSGDTTYTPNMVALAQDADLLLHEVIDSDWIEATYGAATDPATGAMKSHHLRSHTTVTDVLRLADEASVARLALHHIVPGTARPNIEAQLQAAGASRTVIARDREEFLLRAPARTAV</sequence>
<dbReference type="KEGG" id="bcau:I6G59_07750"/>
<proteinExistence type="predicted"/>
<dbReference type="PANTHER" id="PTHR46018:SF2">
    <property type="entry name" value="ZINC PHOSPHODIESTERASE ELAC PROTEIN 1"/>
    <property type="match status" value="1"/>
</dbReference>
<dbReference type="InterPro" id="IPR036866">
    <property type="entry name" value="RibonucZ/Hydroxyglut_hydro"/>
</dbReference>
<dbReference type="EMBL" id="NCWY01000020">
    <property type="protein sequence ID" value="PAK93073.1"/>
    <property type="molecule type" value="Genomic_DNA"/>
</dbReference>
<dbReference type="Pfam" id="PF12706">
    <property type="entry name" value="Lactamase_B_2"/>
    <property type="match status" value="1"/>
</dbReference>
<dbReference type="Proteomes" id="UP000216867">
    <property type="component" value="Unassembled WGS sequence"/>
</dbReference>
<dbReference type="Gene3D" id="3.60.15.10">
    <property type="entry name" value="Ribonuclease Z/Hydroxyacylglutathione hydrolase-like"/>
    <property type="match status" value="1"/>
</dbReference>
<dbReference type="RefSeq" id="WP_095376798.1">
    <property type="nucleotide sequence ID" value="NZ_CAACXN010000020.1"/>
</dbReference>
<evidence type="ECO:0000259" key="4">
    <source>
        <dbReference type="Pfam" id="PF12706"/>
    </source>
</evidence>
<dbReference type="Proteomes" id="UP000594979">
    <property type="component" value="Chromosome"/>
</dbReference>
<evidence type="ECO:0000313" key="7">
    <source>
        <dbReference type="EMBL" id="VEW15297.1"/>
    </source>
</evidence>
<dbReference type="GeneID" id="99775284"/>
<keyword evidence="2 5" id="KW-0378">Hydrolase</keyword>
<evidence type="ECO:0000256" key="1">
    <source>
        <dbReference type="ARBA" id="ARBA00022759"/>
    </source>
</evidence>
<dbReference type="InterPro" id="IPR001279">
    <property type="entry name" value="Metallo-B-lactamas"/>
</dbReference>
<dbReference type="AlphaFoldDB" id="A0A269Z5I7"/>
<dbReference type="EMBL" id="CP065682">
    <property type="protein sequence ID" value="QPS35180.1"/>
    <property type="molecule type" value="Genomic_DNA"/>
</dbReference>
<reference evidence="7 9" key="2">
    <citation type="submission" date="2019-02" db="EMBL/GenBank/DDBJ databases">
        <authorList>
            <consortium name="Pathogen Informatics"/>
        </authorList>
    </citation>
    <scope>NUCLEOTIDE SEQUENCE [LARGE SCALE GENOMIC DNA]</scope>
    <source>
        <strain evidence="7 9">3012STDY7078520</strain>
    </source>
</reference>
<keyword evidence="1" id="KW-0255">Endonuclease</keyword>
<dbReference type="CDD" id="cd07719">
    <property type="entry name" value="arylsulfatase_AtsA-like_MBL-fold"/>
    <property type="match status" value="1"/>
</dbReference>
<evidence type="ECO:0000313" key="5">
    <source>
        <dbReference type="EMBL" id="PAK93073.1"/>
    </source>
</evidence>
<evidence type="ECO:0000313" key="6">
    <source>
        <dbReference type="EMBL" id="QPS35180.1"/>
    </source>
</evidence>
<evidence type="ECO:0000256" key="2">
    <source>
        <dbReference type="ARBA" id="ARBA00022801"/>
    </source>
</evidence>
<accession>A0A269Z5I7</accession>
<name>A0A269Z5I7_9MICO</name>
<reference evidence="5 8" key="1">
    <citation type="submission" date="2017-04" db="EMBL/GenBank/DDBJ databases">
        <title>Kefir bacterial isolates.</title>
        <authorList>
            <person name="Kim Y."/>
            <person name="Blasche S."/>
            <person name="Patil K.R."/>
        </authorList>
    </citation>
    <scope>NUCLEOTIDE SEQUENCE [LARGE SCALE GENOMIC DNA]</scope>
    <source>
        <strain evidence="5 8">OG2</strain>
    </source>
</reference>
<dbReference type="EMBL" id="CAACXN010000020">
    <property type="protein sequence ID" value="VEW15297.1"/>
    <property type="molecule type" value="Genomic_DNA"/>
</dbReference>